<keyword evidence="2" id="KW-0732">Signal</keyword>
<evidence type="ECO:0000256" key="1">
    <source>
        <dbReference type="SAM" id="MobiDB-lite"/>
    </source>
</evidence>
<dbReference type="PROSITE" id="PS51257">
    <property type="entry name" value="PROKAR_LIPOPROTEIN"/>
    <property type="match status" value="1"/>
</dbReference>
<dbReference type="OrthoDB" id="9776669at2"/>
<name>A0A7C8KVB2_9BACI</name>
<protein>
    <submittedName>
        <fullName evidence="3">TAXI family TRAP transporter solute-binding subunit</fullName>
    </submittedName>
</protein>
<dbReference type="InterPro" id="IPR011852">
    <property type="entry name" value="TRAP_TAXI"/>
</dbReference>
<dbReference type="SUPFAM" id="SSF53850">
    <property type="entry name" value="Periplasmic binding protein-like II"/>
    <property type="match status" value="1"/>
</dbReference>
<gene>
    <name evidence="3" type="ORF">F9U64_22440</name>
</gene>
<proteinExistence type="predicted"/>
<feature type="chain" id="PRO_5039526271" evidence="2">
    <location>
        <begin position="22"/>
        <end position="355"/>
    </location>
</feature>
<dbReference type="Proteomes" id="UP000480246">
    <property type="component" value="Unassembled WGS sequence"/>
</dbReference>
<dbReference type="AlphaFoldDB" id="A0A7C8KVB2"/>
<evidence type="ECO:0000256" key="2">
    <source>
        <dbReference type="SAM" id="SignalP"/>
    </source>
</evidence>
<dbReference type="PANTHER" id="PTHR42941">
    <property type="entry name" value="SLL1037 PROTEIN"/>
    <property type="match status" value="1"/>
</dbReference>
<dbReference type="CDD" id="cd13567">
    <property type="entry name" value="PBP2_TtGluBP"/>
    <property type="match status" value="1"/>
</dbReference>
<comment type="caution">
    <text evidence="3">The sequence shown here is derived from an EMBL/GenBank/DDBJ whole genome shotgun (WGS) entry which is preliminary data.</text>
</comment>
<evidence type="ECO:0000313" key="3">
    <source>
        <dbReference type="EMBL" id="KAB8125555.1"/>
    </source>
</evidence>
<feature type="compositionally biased region" description="Acidic residues" evidence="1">
    <location>
        <begin position="28"/>
        <end position="61"/>
    </location>
</feature>
<sequence>MKKRKWILLILSLSVMSFVLIACGSDSSENEVKEEEQSETTETETEEESAGNEEAAEEEAAEEETLEFLSMLTGGTSGTYYPLGGEMASIITDATGVQTDALSSNASADNVVALQNGEAELAFVQTDVMDHAVQGINSFDGNPVENVQAIGSLYPETIQIVTKKDSGIASVEDLAGKKVSVGAPGSGTYINAEQILEIYGMSMDDIEAQNLDFGESTGGIQDGNIDAAFITSGTPTGAVEGLAATVDVAIVPIDEGKIDELIEKYPFYAKDTITAGTYGLEEDVVTVAVLAMLAVTDNVPEDIGYEITKAIYENAGTMAHDKASFITTDSALDGIGIELHPGAKKYFDEQGVSQQ</sequence>
<dbReference type="RefSeq" id="WP_153407113.1">
    <property type="nucleotide sequence ID" value="NZ_ML762466.1"/>
</dbReference>
<feature type="region of interest" description="Disordered" evidence="1">
    <location>
        <begin position="26"/>
        <end position="61"/>
    </location>
</feature>
<accession>A0A7C8KVB2</accession>
<reference evidence="3 4" key="1">
    <citation type="submission" date="2019-10" db="EMBL/GenBank/DDBJ databases">
        <title>Gracilibacillus sp. nov. isolated from rice seeds.</title>
        <authorList>
            <person name="He S."/>
        </authorList>
    </citation>
    <scope>NUCLEOTIDE SEQUENCE [LARGE SCALE GENOMIC DNA]</scope>
    <source>
        <strain evidence="3 4">TD8</strain>
    </source>
</reference>
<dbReference type="Gene3D" id="3.40.190.10">
    <property type="entry name" value="Periplasmic binding protein-like II"/>
    <property type="match status" value="2"/>
</dbReference>
<feature type="signal peptide" evidence="2">
    <location>
        <begin position="1"/>
        <end position="21"/>
    </location>
</feature>
<dbReference type="EMBL" id="WEID01000137">
    <property type="protein sequence ID" value="KAB8125555.1"/>
    <property type="molecule type" value="Genomic_DNA"/>
</dbReference>
<evidence type="ECO:0000313" key="4">
    <source>
        <dbReference type="Proteomes" id="UP000480246"/>
    </source>
</evidence>
<keyword evidence="4" id="KW-1185">Reference proteome</keyword>
<dbReference type="Pfam" id="PF16868">
    <property type="entry name" value="NMT1_3"/>
    <property type="match status" value="1"/>
</dbReference>
<organism evidence="3 4">
    <name type="scientific">Gracilibacillus oryzae</name>
    <dbReference type="NCBI Taxonomy" id="1672701"/>
    <lineage>
        <taxon>Bacteria</taxon>
        <taxon>Bacillati</taxon>
        <taxon>Bacillota</taxon>
        <taxon>Bacilli</taxon>
        <taxon>Bacillales</taxon>
        <taxon>Bacillaceae</taxon>
        <taxon>Gracilibacillus</taxon>
    </lineage>
</organism>
<dbReference type="NCBIfam" id="TIGR02122">
    <property type="entry name" value="TRAP_TAXI"/>
    <property type="match status" value="1"/>
</dbReference>
<dbReference type="PANTHER" id="PTHR42941:SF1">
    <property type="entry name" value="SLL1037 PROTEIN"/>
    <property type="match status" value="1"/>
</dbReference>